<evidence type="ECO:0000313" key="11">
    <source>
        <dbReference type="Proteomes" id="UP001218218"/>
    </source>
</evidence>
<dbReference type="GO" id="GO:0005634">
    <property type="term" value="C:nucleus"/>
    <property type="evidence" value="ECO:0007669"/>
    <property type="project" value="UniProtKB-SubCell"/>
</dbReference>
<evidence type="ECO:0000256" key="2">
    <source>
        <dbReference type="ARBA" id="ARBA00022723"/>
    </source>
</evidence>
<dbReference type="GO" id="GO:0000981">
    <property type="term" value="F:DNA-binding transcription factor activity, RNA polymerase II-specific"/>
    <property type="evidence" value="ECO:0007669"/>
    <property type="project" value="InterPro"/>
</dbReference>
<gene>
    <name evidence="10" type="ORF">DFH08DRAFT_240111</name>
</gene>
<dbReference type="InterPro" id="IPR051059">
    <property type="entry name" value="VerF-like"/>
</dbReference>
<keyword evidence="3" id="KW-0677">Repeat</keyword>
<dbReference type="FunFam" id="3.30.160.60:FF:002343">
    <property type="entry name" value="Zinc finger protein 33A"/>
    <property type="match status" value="1"/>
</dbReference>
<keyword evidence="2" id="KW-0479">Metal-binding</keyword>
<dbReference type="InterPro" id="IPR036236">
    <property type="entry name" value="Znf_C2H2_sf"/>
</dbReference>
<reference evidence="10" key="1">
    <citation type="submission" date="2023-03" db="EMBL/GenBank/DDBJ databases">
        <title>Massive genome expansion in bonnet fungi (Mycena s.s.) driven by repeated elements and novel gene families across ecological guilds.</title>
        <authorList>
            <consortium name="Lawrence Berkeley National Laboratory"/>
            <person name="Harder C.B."/>
            <person name="Miyauchi S."/>
            <person name="Viragh M."/>
            <person name="Kuo A."/>
            <person name="Thoen E."/>
            <person name="Andreopoulos B."/>
            <person name="Lu D."/>
            <person name="Skrede I."/>
            <person name="Drula E."/>
            <person name="Henrissat B."/>
            <person name="Morin E."/>
            <person name="Kohler A."/>
            <person name="Barry K."/>
            <person name="LaButti K."/>
            <person name="Morin E."/>
            <person name="Salamov A."/>
            <person name="Lipzen A."/>
            <person name="Mereny Z."/>
            <person name="Hegedus B."/>
            <person name="Baldrian P."/>
            <person name="Stursova M."/>
            <person name="Weitz H."/>
            <person name="Taylor A."/>
            <person name="Grigoriev I.V."/>
            <person name="Nagy L.G."/>
            <person name="Martin F."/>
            <person name="Kauserud H."/>
        </authorList>
    </citation>
    <scope>NUCLEOTIDE SEQUENCE</scope>
    <source>
        <strain evidence="10">CBHHK002</strain>
    </source>
</reference>
<evidence type="ECO:0000256" key="3">
    <source>
        <dbReference type="ARBA" id="ARBA00022737"/>
    </source>
</evidence>
<comment type="subcellular location">
    <subcellularLocation>
        <location evidence="1">Nucleus</location>
    </subcellularLocation>
</comment>
<dbReference type="GO" id="GO:0000978">
    <property type="term" value="F:RNA polymerase II cis-regulatory region sequence-specific DNA binding"/>
    <property type="evidence" value="ECO:0007669"/>
    <property type="project" value="InterPro"/>
</dbReference>
<dbReference type="SMART" id="SM00355">
    <property type="entry name" value="ZnF_C2H2"/>
    <property type="match status" value="4"/>
</dbReference>
<feature type="compositionally biased region" description="Pro residues" evidence="8">
    <location>
        <begin position="89"/>
        <end position="99"/>
    </location>
</feature>
<evidence type="ECO:0000256" key="6">
    <source>
        <dbReference type="ARBA" id="ARBA00023242"/>
    </source>
</evidence>
<dbReference type="PROSITE" id="PS00028">
    <property type="entry name" value="ZINC_FINGER_C2H2_1"/>
    <property type="match status" value="2"/>
</dbReference>
<dbReference type="GO" id="GO:0000785">
    <property type="term" value="C:chromatin"/>
    <property type="evidence" value="ECO:0007669"/>
    <property type="project" value="TreeGrafter"/>
</dbReference>
<dbReference type="FunFam" id="3.30.160.60:FF:000065">
    <property type="entry name" value="B-cell CLL/lymphoma 6, member B"/>
    <property type="match status" value="1"/>
</dbReference>
<dbReference type="PROSITE" id="PS50157">
    <property type="entry name" value="ZINC_FINGER_C2H2_2"/>
    <property type="match status" value="4"/>
</dbReference>
<evidence type="ECO:0000256" key="4">
    <source>
        <dbReference type="ARBA" id="ARBA00022771"/>
    </source>
</evidence>
<keyword evidence="6" id="KW-0539">Nucleus</keyword>
<accession>A0AAD6ZVR3</accession>
<organism evidence="10 11">
    <name type="scientific">Mycena albidolilacea</name>
    <dbReference type="NCBI Taxonomy" id="1033008"/>
    <lineage>
        <taxon>Eukaryota</taxon>
        <taxon>Fungi</taxon>
        <taxon>Dikarya</taxon>
        <taxon>Basidiomycota</taxon>
        <taxon>Agaricomycotina</taxon>
        <taxon>Agaricomycetes</taxon>
        <taxon>Agaricomycetidae</taxon>
        <taxon>Agaricales</taxon>
        <taxon>Marasmiineae</taxon>
        <taxon>Mycenaceae</taxon>
        <taxon>Mycena</taxon>
    </lineage>
</organism>
<keyword evidence="5" id="KW-0862">Zinc</keyword>
<dbReference type="PANTHER" id="PTHR40626">
    <property type="entry name" value="MIP31509P"/>
    <property type="match status" value="1"/>
</dbReference>
<evidence type="ECO:0000256" key="5">
    <source>
        <dbReference type="ARBA" id="ARBA00022833"/>
    </source>
</evidence>
<dbReference type="Proteomes" id="UP001218218">
    <property type="component" value="Unassembled WGS sequence"/>
</dbReference>
<feature type="domain" description="C2H2-type" evidence="9">
    <location>
        <begin position="233"/>
        <end position="261"/>
    </location>
</feature>
<name>A0AAD6ZVR3_9AGAR</name>
<evidence type="ECO:0000256" key="8">
    <source>
        <dbReference type="SAM" id="MobiDB-lite"/>
    </source>
</evidence>
<protein>
    <recommendedName>
        <fullName evidence="9">C2H2-type domain-containing protein</fullName>
    </recommendedName>
</protein>
<feature type="compositionally biased region" description="Pro residues" evidence="8">
    <location>
        <begin position="124"/>
        <end position="133"/>
    </location>
</feature>
<comment type="caution">
    <text evidence="10">The sequence shown here is derived from an EMBL/GenBank/DDBJ whole genome shotgun (WGS) entry which is preliminary data.</text>
</comment>
<feature type="domain" description="C2H2-type" evidence="9">
    <location>
        <begin position="46"/>
        <end position="81"/>
    </location>
</feature>
<dbReference type="Gene3D" id="3.30.160.60">
    <property type="entry name" value="Classic Zinc Finger"/>
    <property type="match status" value="4"/>
</dbReference>
<dbReference type="InterPro" id="IPR013087">
    <property type="entry name" value="Znf_C2H2_type"/>
</dbReference>
<feature type="compositionally biased region" description="Low complexity" evidence="8">
    <location>
        <begin position="140"/>
        <end position="169"/>
    </location>
</feature>
<evidence type="ECO:0000259" key="9">
    <source>
        <dbReference type="PROSITE" id="PS50157"/>
    </source>
</evidence>
<evidence type="ECO:0000256" key="7">
    <source>
        <dbReference type="PROSITE-ProRule" id="PRU00042"/>
    </source>
</evidence>
<proteinExistence type="predicted"/>
<dbReference type="Pfam" id="PF00096">
    <property type="entry name" value="zf-C2H2"/>
    <property type="match status" value="4"/>
</dbReference>
<keyword evidence="11" id="KW-1185">Reference proteome</keyword>
<sequence>MSFSLRYVDYPASPDREFPCDLCPLSFDRQHDLKRHIETHSGDKPYLCDRGCGKAFTRKDALKRHQTTFPFCPPVRGSARPPQGNSVGPPSPMYAPSPGHPITYGGGSSTQQHIPGYRAAPAHGFPPPGPAFPPQYGGRSPAPYYPSNSPPQQQYAGSPSHYGGSSSSPVKYEPATSPPLSHYTPSFVPPPMHGGDFPASPDRPYPCDACPLSFERHHDLKRHKVTHAGERPYVCNGGCDKTFTRKDALKRHQMSKECGNR</sequence>
<feature type="region of interest" description="Disordered" evidence="8">
    <location>
        <begin position="72"/>
        <end position="200"/>
    </location>
</feature>
<dbReference type="AlphaFoldDB" id="A0AAD6ZVR3"/>
<dbReference type="PANTHER" id="PTHR40626:SF11">
    <property type="entry name" value="ZINC FINGER PROTEIN YPR022C"/>
    <property type="match status" value="1"/>
</dbReference>
<evidence type="ECO:0000313" key="10">
    <source>
        <dbReference type="EMBL" id="KAJ7342490.1"/>
    </source>
</evidence>
<feature type="domain" description="C2H2-type" evidence="9">
    <location>
        <begin position="18"/>
        <end position="45"/>
    </location>
</feature>
<dbReference type="SUPFAM" id="SSF57667">
    <property type="entry name" value="beta-beta-alpha zinc fingers"/>
    <property type="match status" value="2"/>
</dbReference>
<evidence type="ECO:0000256" key="1">
    <source>
        <dbReference type="ARBA" id="ARBA00004123"/>
    </source>
</evidence>
<feature type="domain" description="C2H2-type" evidence="9">
    <location>
        <begin position="205"/>
        <end position="232"/>
    </location>
</feature>
<keyword evidence="4 7" id="KW-0863">Zinc-finger</keyword>
<dbReference type="EMBL" id="JARIHO010000025">
    <property type="protein sequence ID" value="KAJ7342490.1"/>
    <property type="molecule type" value="Genomic_DNA"/>
</dbReference>
<dbReference type="GO" id="GO:0008270">
    <property type="term" value="F:zinc ion binding"/>
    <property type="evidence" value="ECO:0007669"/>
    <property type="project" value="UniProtKB-KW"/>
</dbReference>